<protein>
    <recommendedName>
        <fullName evidence="4">Lipoprotein</fullName>
    </recommendedName>
</protein>
<feature type="signal peptide" evidence="1">
    <location>
        <begin position="1"/>
        <end position="31"/>
    </location>
</feature>
<evidence type="ECO:0000256" key="1">
    <source>
        <dbReference type="SAM" id="SignalP"/>
    </source>
</evidence>
<dbReference type="OrthoDB" id="9902836at2"/>
<dbReference type="PROSITE" id="PS51257">
    <property type="entry name" value="PROKAR_LIPOPROTEIN"/>
    <property type="match status" value="1"/>
</dbReference>
<organism evidence="2 3">
    <name type="scientific">Stackebrandtia nassauensis (strain DSM 44728 / CIP 108903 / NRRL B-16338 / NBRC 102104 / LLR-40K-21)</name>
    <dbReference type="NCBI Taxonomy" id="446470"/>
    <lineage>
        <taxon>Bacteria</taxon>
        <taxon>Bacillati</taxon>
        <taxon>Actinomycetota</taxon>
        <taxon>Actinomycetes</taxon>
        <taxon>Glycomycetales</taxon>
        <taxon>Glycomycetaceae</taxon>
        <taxon>Stackebrandtia</taxon>
    </lineage>
</organism>
<dbReference type="EMBL" id="CP001778">
    <property type="protein sequence ID" value="ADD39860.1"/>
    <property type="molecule type" value="Genomic_DNA"/>
</dbReference>
<evidence type="ECO:0000313" key="3">
    <source>
        <dbReference type="Proteomes" id="UP000000844"/>
    </source>
</evidence>
<keyword evidence="3" id="KW-1185">Reference proteome</keyword>
<accession>D3Q1L2</accession>
<dbReference type="HOGENOM" id="CLU_2036603_0_0_11"/>
<keyword evidence="1" id="KW-0732">Signal</keyword>
<evidence type="ECO:0000313" key="2">
    <source>
        <dbReference type="EMBL" id="ADD39860.1"/>
    </source>
</evidence>
<dbReference type="AlphaFoldDB" id="D3Q1L2"/>
<reference evidence="2 3" key="1">
    <citation type="journal article" date="2009" name="Stand. Genomic Sci.">
        <title>Complete genome sequence of Stackebrandtia nassauensis type strain (LLR-40K-21).</title>
        <authorList>
            <person name="Munk C."/>
            <person name="Lapidus A."/>
            <person name="Copeland A."/>
            <person name="Jando M."/>
            <person name="Mayilraj S."/>
            <person name="Glavina Del Rio T."/>
            <person name="Nolan M."/>
            <person name="Chen F."/>
            <person name="Lucas S."/>
            <person name="Tice H."/>
            <person name="Cheng J.F."/>
            <person name="Han C."/>
            <person name="Detter J.C."/>
            <person name="Bruce D."/>
            <person name="Goodwin L."/>
            <person name="Chain P."/>
            <person name="Pitluck S."/>
            <person name="Goker M."/>
            <person name="Ovchinikova G."/>
            <person name="Pati A."/>
            <person name="Ivanova N."/>
            <person name="Mavromatis K."/>
            <person name="Chen A."/>
            <person name="Palaniappan K."/>
            <person name="Land M."/>
            <person name="Hauser L."/>
            <person name="Chang Y.J."/>
            <person name="Jeffries C.D."/>
            <person name="Bristow J."/>
            <person name="Eisen J.A."/>
            <person name="Markowitz V."/>
            <person name="Hugenholtz P."/>
            <person name="Kyrpides N.C."/>
            <person name="Klenk H.P."/>
        </authorList>
    </citation>
    <scope>NUCLEOTIDE SEQUENCE [LARGE SCALE GENOMIC DNA]</scope>
    <source>
        <strain evidence="3">DSM 44728 / CIP 108903 / NRRL B-16338 / NBRC 102104 / LLR-40K-21</strain>
    </source>
</reference>
<dbReference type="KEGG" id="sna:Snas_0139"/>
<dbReference type="RefSeq" id="WP_013015431.1">
    <property type="nucleotide sequence ID" value="NC_013947.1"/>
</dbReference>
<name>D3Q1L2_STANL</name>
<sequence length="121" mass="12561">MKSLTSRVLTLGATGALAVAIFSGCSLVQGAVDCATVGETMSKIASNVGGDEKTLKKYTKELRDEAKNIEDADLKKSAEDFADEAESVNAGLNGDLQGGAETEADKLQGSADKFLEKCNAL</sequence>
<gene>
    <name evidence="2" type="ordered locus">Snas_0139</name>
</gene>
<feature type="chain" id="PRO_5038366068" description="Lipoprotein" evidence="1">
    <location>
        <begin position="32"/>
        <end position="121"/>
    </location>
</feature>
<proteinExistence type="predicted"/>
<evidence type="ECO:0008006" key="4">
    <source>
        <dbReference type="Google" id="ProtNLM"/>
    </source>
</evidence>
<dbReference type="Proteomes" id="UP000000844">
    <property type="component" value="Chromosome"/>
</dbReference>